<keyword evidence="2" id="KW-1185">Reference proteome</keyword>
<proteinExistence type="predicted"/>
<sequence length="25" mass="3114">MSTKTRKQNRLTYGEYHKLPCKWFP</sequence>
<dbReference type="AlphaFoldDB" id="A0A9P0KK12"/>
<evidence type="ECO:0000313" key="2">
    <source>
        <dbReference type="Proteomes" id="UP001152888"/>
    </source>
</evidence>
<comment type="caution">
    <text evidence="1">The sequence shown here is derived from an EMBL/GenBank/DDBJ whole genome shotgun (WGS) entry which is preliminary data.</text>
</comment>
<gene>
    <name evidence="1" type="ORF">ACAOBT_LOCUS11795</name>
</gene>
<name>A0A9P0KK12_ACAOB</name>
<dbReference type="Proteomes" id="UP001152888">
    <property type="component" value="Unassembled WGS sequence"/>
</dbReference>
<accession>A0A9P0KK12</accession>
<dbReference type="EMBL" id="CAKOFQ010006840">
    <property type="protein sequence ID" value="CAH1975792.1"/>
    <property type="molecule type" value="Genomic_DNA"/>
</dbReference>
<protein>
    <submittedName>
        <fullName evidence="1">Uncharacterized protein</fullName>
    </submittedName>
</protein>
<organism evidence="1 2">
    <name type="scientific">Acanthoscelides obtectus</name>
    <name type="common">Bean weevil</name>
    <name type="synonym">Bruchus obtectus</name>
    <dbReference type="NCBI Taxonomy" id="200917"/>
    <lineage>
        <taxon>Eukaryota</taxon>
        <taxon>Metazoa</taxon>
        <taxon>Ecdysozoa</taxon>
        <taxon>Arthropoda</taxon>
        <taxon>Hexapoda</taxon>
        <taxon>Insecta</taxon>
        <taxon>Pterygota</taxon>
        <taxon>Neoptera</taxon>
        <taxon>Endopterygota</taxon>
        <taxon>Coleoptera</taxon>
        <taxon>Polyphaga</taxon>
        <taxon>Cucujiformia</taxon>
        <taxon>Chrysomeloidea</taxon>
        <taxon>Chrysomelidae</taxon>
        <taxon>Bruchinae</taxon>
        <taxon>Bruchini</taxon>
        <taxon>Acanthoscelides</taxon>
    </lineage>
</organism>
<reference evidence="1" key="1">
    <citation type="submission" date="2022-03" db="EMBL/GenBank/DDBJ databases">
        <authorList>
            <person name="Sayadi A."/>
        </authorList>
    </citation>
    <scope>NUCLEOTIDE SEQUENCE</scope>
</reference>
<evidence type="ECO:0000313" key="1">
    <source>
        <dbReference type="EMBL" id="CAH1975792.1"/>
    </source>
</evidence>